<dbReference type="InterPro" id="IPR001851">
    <property type="entry name" value="ABC_transp_permease"/>
</dbReference>
<dbReference type="NCBIfam" id="TIGR03409">
    <property type="entry name" value="urea_trans_UrtB"/>
    <property type="match status" value="1"/>
</dbReference>
<dbReference type="PANTHER" id="PTHR11795">
    <property type="entry name" value="BRANCHED-CHAIN AMINO ACID TRANSPORT SYSTEM PERMEASE PROTEIN LIVH"/>
    <property type="match status" value="1"/>
</dbReference>
<feature type="signal peptide" evidence="10">
    <location>
        <begin position="1"/>
        <end position="24"/>
    </location>
</feature>
<keyword evidence="3" id="KW-1003">Cell membrane</keyword>
<evidence type="ECO:0000256" key="1">
    <source>
        <dbReference type="ARBA" id="ARBA00004429"/>
    </source>
</evidence>
<dbReference type="PANTHER" id="PTHR11795:SF447">
    <property type="entry name" value="ABC TRANSPORTER PERMEASE PROTEIN"/>
    <property type="match status" value="1"/>
</dbReference>
<keyword evidence="2" id="KW-0813">Transport</keyword>
<evidence type="ECO:0000313" key="11">
    <source>
        <dbReference type="EMBL" id="MDH0655298.1"/>
    </source>
</evidence>
<keyword evidence="4 9" id="KW-0812">Transmembrane</keyword>
<feature type="transmembrane region" description="Helical" evidence="9">
    <location>
        <begin position="310"/>
        <end position="331"/>
    </location>
</feature>
<dbReference type="EMBL" id="JAOCDR010000004">
    <property type="protein sequence ID" value="MDH0655298.1"/>
    <property type="molecule type" value="Genomic_DNA"/>
</dbReference>
<proteinExistence type="inferred from homology"/>
<reference evidence="11" key="1">
    <citation type="submission" date="2022-09" db="EMBL/GenBank/DDBJ databases">
        <title>Intensive care unit water sources are persistently colonized with multi-drug resistant bacteria and are the site of extensive horizontal gene transfer of antibiotic resistance genes.</title>
        <authorList>
            <person name="Diorio-Toth L."/>
        </authorList>
    </citation>
    <scope>NUCLEOTIDE SEQUENCE</scope>
    <source>
        <strain evidence="11">GD03851</strain>
    </source>
</reference>
<dbReference type="Proteomes" id="UP001161099">
    <property type="component" value="Unassembled WGS sequence"/>
</dbReference>
<feature type="transmembrane region" description="Helical" evidence="9">
    <location>
        <begin position="285"/>
        <end position="304"/>
    </location>
</feature>
<organism evidence="11 12">
    <name type="scientific">Acinetobacter johnsonii</name>
    <dbReference type="NCBI Taxonomy" id="40214"/>
    <lineage>
        <taxon>Bacteria</taxon>
        <taxon>Pseudomonadati</taxon>
        <taxon>Pseudomonadota</taxon>
        <taxon>Gammaproteobacteria</taxon>
        <taxon>Moraxellales</taxon>
        <taxon>Moraxellaceae</taxon>
        <taxon>Acinetobacter</taxon>
    </lineage>
</organism>
<gene>
    <name evidence="11" type="primary">urtB</name>
    <name evidence="11" type="ORF">N5D11_04080</name>
</gene>
<evidence type="ECO:0000256" key="2">
    <source>
        <dbReference type="ARBA" id="ARBA00022448"/>
    </source>
</evidence>
<evidence type="ECO:0000256" key="4">
    <source>
        <dbReference type="ARBA" id="ARBA00022692"/>
    </source>
</evidence>
<protein>
    <submittedName>
        <fullName evidence="11">Urea ABC transporter permease subunit UrtB</fullName>
    </submittedName>
</protein>
<evidence type="ECO:0000313" key="12">
    <source>
        <dbReference type="Proteomes" id="UP001161099"/>
    </source>
</evidence>
<comment type="subcellular location">
    <subcellularLocation>
        <location evidence="1">Cell inner membrane</location>
        <topology evidence="1">Multi-pass membrane protein</topology>
    </subcellularLocation>
</comment>
<evidence type="ECO:0000256" key="6">
    <source>
        <dbReference type="ARBA" id="ARBA00022989"/>
    </source>
</evidence>
<dbReference type="Pfam" id="PF02653">
    <property type="entry name" value="BPD_transp_2"/>
    <property type="match status" value="1"/>
</dbReference>
<feature type="transmembrane region" description="Helical" evidence="9">
    <location>
        <begin position="474"/>
        <end position="501"/>
    </location>
</feature>
<accession>A0AA42ID42</accession>
<evidence type="ECO:0000256" key="9">
    <source>
        <dbReference type="SAM" id="Phobius"/>
    </source>
</evidence>
<dbReference type="AlphaFoldDB" id="A0AA42ID42"/>
<evidence type="ECO:0000256" key="8">
    <source>
        <dbReference type="ARBA" id="ARBA00037998"/>
    </source>
</evidence>
<dbReference type="InterPro" id="IPR017779">
    <property type="entry name" value="ABC_UrtB_bac"/>
</dbReference>
<dbReference type="RefSeq" id="WP_279697954.1">
    <property type="nucleotide sequence ID" value="NZ_JAOCDR010000004.1"/>
</dbReference>
<feature type="transmembrane region" description="Helical" evidence="9">
    <location>
        <begin position="442"/>
        <end position="462"/>
    </location>
</feature>
<keyword evidence="5" id="KW-0029">Amino-acid transport</keyword>
<dbReference type="InterPro" id="IPR052157">
    <property type="entry name" value="BCAA_transport_permease"/>
</dbReference>
<feature type="chain" id="PRO_5041211010" evidence="10">
    <location>
        <begin position="25"/>
        <end position="543"/>
    </location>
</feature>
<evidence type="ECO:0000256" key="10">
    <source>
        <dbReference type="SAM" id="SignalP"/>
    </source>
</evidence>
<evidence type="ECO:0000256" key="5">
    <source>
        <dbReference type="ARBA" id="ARBA00022970"/>
    </source>
</evidence>
<feature type="transmembrane region" description="Helical" evidence="9">
    <location>
        <begin position="394"/>
        <end position="411"/>
    </location>
</feature>
<feature type="transmembrane region" description="Helical" evidence="9">
    <location>
        <begin position="258"/>
        <end position="278"/>
    </location>
</feature>
<comment type="similarity">
    <text evidence="8">Belongs to the binding-protein-dependent transport system permease family. LivHM subfamily.</text>
</comment>
<feature type="transmembrane region" description="Helical" evidence="9">
    <location>
        <begin position="343"/>
        <end position="364"/>
    </location>
</feature>
<dbReference type="GO" id="GO:0006865">
    <property type="term" value="P:amino acid transport"/>
    <property type="evidence" value="ECO:0007669"/>
    <property type="project" value="UniProtKB-KW"/>
</dbReference>
<keyword evidence="7 9" id="KW-0472">Membrane</keyword>
<keyword evidence="6 9" id="KW-1133">Transmembrane helix</keyword>
<evidence type="ECO:0000256" key="3">
    <source>
        <dbReference type="ARBA" id="ARBA00022475"/>
    </source>
</evidence>
<dbReference type="CDD" id="cd06582">
    <property type="entry name" value="TM_PBP1_LivH_like"/>
    <property type="match status" value="1"/>
</dbReference>
<dbReference type="GO" id="GO:0022857">
    <property type="term" value="F:transmembrane transporter activity"/>
    <property type="evidence" value="ECO:0007669"/>
    <property type="project" value="InterPro"/>
</dbReference>
<sequence length="543" mass="59352">MNLNIFFAALLCAMAQLVSSSVWAEEVQLSAQTQSVSVSNDTIQRFVKAEFAERRAMLNQWPGTIEEFDRLVALIDNDELYRDSVGTTYILKNNEKLLRYPDEQVIETWPGDLSQVTLVNTLRKALNFGQAQAKLKSEESAQRLAAIDILENNLSELNVVQINQLYLHEQNNKVKQRLAQLKARLDFESPDVLVQIQAAKVLTDSNRPEVLALVEQALTQSNLNPELKAVLLDAKSQIKTRIQASEWTGHVFSGFSTASILLLAALGLAITYGLLGVINMAHGELIMIGAYTTYVVQSLFKTYLGSYVDWYLIAAIPAAFLVSALIGMLIERTVIRPLYGRQLETLLATFGVSLILMQLVRMIFGAQNVEVSNISWLSGGIALSPSLMLPYNRIAIIVFTVAVLLLLVYLLNKTRFGLFVRAVTQNRQMARAVGIRSSRIDMLAFGLGSGLAGLAGCALAQVGNVGPDLGQNYIIDAFLVVVVGGVGQVWGAVLAALGLGISGTVLEIGMGAVLAKIILLVLVILFIQKRPQGLFAIKGRFVE</sequence>
<dbReference type="GO" id="GO:0005886">
    <property type="term" value="C:plasma membrane"/>
    <property type="evidence" value="ECO:0007669"/>
    <property type="project" value="UniProtKB-SubCell"/>
</dbReference>
<evidence type="ECO:0000256" key="7">
    <source>
        <dbReference type="ARBA" id="ARBA00023136"/>
    </source>
</evidence>
<feature type="transmembrane region" description="Helical" evidence="9">
    <location>
        <begin position="508"/>
        <end position="527"/>
    </location>
</feature>
<keyword evidence="10" id="KW-0732">Signal</keyword>
<name>A0AA42ID42_ACIJO</name>
<comment type="caution">
    <text evidence="11">The sequence shown here is derived from an EMBL/GenBank/DDBJ whole genome shotgun (WGS) entry which is preliminary data.</text>
</comment>